<keyword evidence="3" id="KW-1185">Reference proteome</keyword>
<dbReference type="Proteomes" id="UP000501812">
    <property type="component" value="Chromosome"/>
</dbReference>
<dbReference type="AlphaFoldDB" id="A0A858RGJ8"/>
<name>A0A858RGJ8_9BACT</name>
<protein>
    <recommendedName>
        <fullName evidence="4">HEAT repeat domain-containing protein</fullName>
    </recommendedName>
</protein>
<sequence>MKPSTHKLLPAVVFVVCLLVTAGIRKAGTSAKHAESGNPPSALAEKSRHREEDAFARLRAFLRAGDLAGARRCLSELGARDPEAFFELLEKLPGIPGIEDLIEETAARLEWDHPRITALLNRIGPPQWRYQAWEAYTFARVGKLPDEEIFLLGSNADTQLSQGGVRRLMEDAAEKRTDSFLALLNKLGGTSVREEFFEMLMKHHPERADELFDTIPDHSWGCNYDRAYVLQVRARCLPTAENLASTLADVGENGSSSGDFAPLFTYQTYSHATPEEKAKVLELIVQQPALARNRMIHGPMFYGDAPVPADEFVNLVGLYTSAQLQRQALERWMEEQPELDPSARSWVEQLPTGKLKQRATELLDEKAAKAK</sequence>
<evidence type="ECO:0000313" key="3">
    <source>
        <dbReference type="Proteomes" id="UP000501812"/>
    </source>
</evidence>
<feature type="region of interest" description="Disordered" evidence="1">
    <location>
        <begin position="29"/>
        <end position="48"/>
    </location>
</feature>
<reference evidence="2 3" key="1">
    <citation type="submission" date="2020-04" db="EMBL/GenBank/DDBJ databases">
        <title>Luteolibacter sp. G-1-1-1 isolated from soil.</title>
        <authorList>
            <person name="Dahal R.H."/>
        </authorList>
    </citation>
    <scope>NUCLEOTIDE SEQUENCE [LARGE SCALE GENOMIC DNA]</scope>
    <source>
        <strain evidence="2 3">G-1-1-1</strain>
    </source>
</reference>
<evidence type="ECO:0000313" key="2">
    <source>
        <dbReference type="EMBL" id="QJE96276.1"/>
    </source>
</evidence>
<gene>
    <name evidence="2" type="ORF">HHL09_10930</name>
</gene>
<dbReference type="RefSeq" id="WP_169454677.1">
    <property type="nucleotide sequence ID" value="NZ_CP051774.1"/>
</dbReference>
<evidence type="ECO:0008006" key="4">
    <source>
        <dbReference type="Google" id="ProtNLM"/>
    </source>
</evidence>
<dbReference type="KEGG" id="luo:HHL09_10930"/>
<evidence type="ECO:0000256" key="1">
    <source>
        <dbReference type="SAM" id="MobiDB-lite"/>
    </source>
</evidence>
<accession>A0A858RGJ8</accession>
<organism evidence="2 3">
    <name type="scientific">Luteolibacter luteus</name>
    <dbReference type="NCBI Taxonomy" id="2728835"/>
    <lineage>
        <taxon>Bacteria</taxon>
        <taxon>Pseudomonadati</taxon>
        <taxon>Verrucomicrobiota</taxon>
        <taxon>Verrucomicrobiia</taxon>
        <taxon>Verrucomicrobiales</taxon>
        <taxon>Verrucomicrobiaceae</taxon>
        <taxon>Luteolibacter</taxon>
    </lineage>
</organism>
<proteinExistence type="predicted"/>
<dbReference type="EMBL" id="CP051774">
    <property type="protein sequence ID" value="QJE96276.1"/>
    <property type="molecule type" value="Genomic_DNA"/>
</dbReference>